<gene>
    <name evidence="2" type="ORF">PCOR1329_LOCUS10363</name>
</gene>
<proteinExistence type="predicted"/>
<dbReference type="Proteomes" id="UP001189429">
    <property type="component" value="Unassembled WGS sequence"/>
</dbReference>
<feature type="compositionally biased region" description="Low complexity" evidence="1">
    <location>
        <begin position="30"/>
        <end position="54"/>
    </location>
</feature>
<organism evidence="2 3">
    <name type="scientific">Prorocentrum cordatum</name>
    <dbReference type="NCBI Taxonomy" id="2364126"/>
    <lineage>
        <taxon>Eukaryota</taxon>
        <taxon>Sar</taxon>
        <taxon>Alveolata</taxon>
        <taxon>Dinophyceae</taxon>
        <taxon>Prorocentrales</taxon>
        <taxon>Prorocentraceae</taxon>
        <taxon>Prorocentrum</taxon>
    </lineage>
</organism>
<sequence length="54" mass="5131">MLQRSAAEGPEEGQASGKAAASLFRAAGLRPAPEARGGVPGRAAGADSAGGAPK</sequence>
<dbReference type="EMBL" id="CAUYUJ010002936">
    <property type="protein sequence ID" value="CAK0803049.1"/>
    <property type="molecule type" value="Genomic_DNA"/>
</dbReference>
<evidence type="ECO:0000313" key="3">
    <source>
        <dbReference type="Proteomes" id="UP001189429"/>
    </source>
</evidence>
<accession>A0ABN9QAY5</accession>
<reference evidence="2" key="1">
    <citation type="submission" date="2023-10" db="EMBL/GenBank/DDBJ databases">
        <authorList>
            <person name="Chen Y."/>
            <person name="Shah S."/>
            <person name="Dougan E. K."/>
            <person name="Thang M."/>
            <person name="Chan C."/>
        </authorList>
    </citation>
    <scope>NUCLEOTIDE SEQUENCE [LARGE SCALE GENOMIC DNA]</scope>
</reference>
<feature type="region of interest" description="Disordered" evidence="1">
    <location>
        <begin position="1"/>
        <end position="54"/>
    </location>
</feature>
<feature type="non-terminal residue" evidence="2">
    <location>
        <position position="54"/>
    </location>
</feature>
<comment type="caution">
    <text evidence="2">The sequence shown here is derived from an EMBL/GenBank/DDBJ whole genome shotgun (WGS) entry which is preliminary data.</text>
</comment>
<evidence type="ECO:0000256" key="1">
    <source>
        <dbReference type="SAM" id="MobiDB-lite"/>
    </source>
</evidence>
<keyword evidence="3" id="KW-1185">Reference proteome</keyword>
<evidence type="ECO:0000313" key="2">
    <source>
        <dbReference type="EMBL" id="CAK0803049.1"/>
    </source>
</evidence>
<name>A0ABN9QAY5_9DINO</name>
<protein>
    <submittedName>
        <fullName evidence="2">Uncharacterized protein</fullName>
    </submittedName>
</protein>